<evidence type="ECO:0000256" key="8">
    <source>
        <dbReference type="PROSITE-ProRule" id="PRU00855"/>
    </source>
</evidence>
<evidence type="ECO:0000256" key="7">
    <source>
        <dbReference type="ARBA" id="ARBA00022884"/>
    </source>
</evidence>
<keyword evidence="6 8" id="KW-0810">Translation regulation</keyword>
<dbReference type="GO" id="GO:0005737">
    <property type="term" value="C:cytoplasm"/>
    <property type="evidence" value="ECO:0007669"/>
    <property type="project" value="UniProtKB-SubCell"/>
</dbReference>
<keyword evidence="4 8" id="KW-0863">Zinc-finger</keyword>
<dbReference type="InterPro" id="IPR038129">
    <property type="entry name" value="Nanos_sf"/>
</dbReference>
<dbReference type="GO" id="GO:0008270">
    <property type="term" value="F:zinc ion binding"/>
    <property type="evidence" value="ECO:0007669"/>
    <property type="project" value="UniProtKB-KW"/>
</dbReference>
<dbReference type="InterPro" id="IPR024161">
    <property type="entry name" value="Znf_nanos-typ"/>
</dbReference>
<evidence type="ECO:0000256" key="6">
    <source>
        <dbReference type="ARBA" id="ARBA00022845"/>
    </source>
</evidence>
<comment type="subcellular location">
    <subcellularLocation>
        <location evidence="1">Cytoplasm</location>
    </subcellularLocation>
</comment>
<dbReference type="Pfam" id="PF05741">
    <property type="entry name" value="zf-nanos"/>
    <property type="match status" value="1"/>
</dbReference>
<evidence type="ECO:0000256" key="2">
    <source>
        <dbReference type="ARBA" id="ARBA00022490"/>
    </source>
</evidence>
<comment type="similarity">
    <text evidence="8">Belongs to the nanos family.</text>
</comment>
<dbReference type="AlphaFoldDB" id="A0A5P8HWB1"/>
<proteinExistence type="evidence at transcript level"/>
<evidence type="ECO:0000259" key="9">
    <source>
        <dbReference type="PROSITE" id="PS51522"/>
    </source>
</evidence>
<evidence type="ECO:0000256" key="1">
    <source>
        <dbReference type="ARBA" id="ARBA00004496"/>
    </source>
</evidence>
<keyword evidence="3" id="KW-0479">Metal-binding</keyword>
<evidence type="ECO:0000256" key="5">
    <source>
        <dbReference type="ARBA" id="ARBA00022833"/>
    </source>
</evidence>
<name>A0A5P8HWB1_CLOAL</name>
<evidence type="ECO:0000256" key="4">
    <source>
        <dbReference type="ARBA" id="ARBA00022771"/>
    </source>
</evidence>
<dbReference type="PROSITE" id="PS51522">
    <property type="entry name" value="ZF_NANOS"/>
    <property type="match status" value="1"/>
</dbReference>
<dbReference type="EMBL" id="MN122112">
    <property type="protein sequence ID" value="QFQ59537.1"/>
    <property type="molecule type" value="mRNA"/>
</dbReference>
<organism evidence="10">
    <name type="scientific">Clogmia albipunctata</name>
    <name type="common">Mothmidge</name>
    <dbReference type="NCBI Taxonomy" id="85120"/>
    <lineage>
        <taxon>Eukaryota</taxon>
        <taxon>Metazoa</taxon>
        <taxon>Ecdysozoa</taxon>
        <taxon>Arthropoda</taxon>
        <taxon>Hexapoda</taxon>
        <taxon>Insecta</taxon>
        <taxon>Pterygota</taxon>
        <taxon>Neoptera</taxon>
        <taxon>Endopterygota</taxon>
        <taxon>Diptera</taxon>
        <taxon>Nematocera</taxon>
        <taxon>Psychodoidea</taxon>
        <taxon>Psychodidae</taxon>
        <taxon>Clogmia</taxon>
    </lineage>
</organism>
<sequence>MEHILKNIEDLIKDEKDLFDMDDFETNGDDGGPIGDFDILLRDENLDVVVGSGRPEARPLEVKNPRKTQNPKKNVECRFCKNNRKPSEVYLSHNFQDANGRVLCPFLRNYVCPTCGATGDTAHTVKYCPKKKIYTLEDTIQMEEKKHKSKNLIKM</sequence>
<feature type="domain" description="Nanos-type" evidence="9">
    <location>
        <begin position="76"/>
        <end position="130"/>
    </location>
</feature>
<evidence type="ECO:0000313" key="10">
    <source>
        <dbReference type="EMBL" id="QFQ59537.1"/>
    </source>
</evidence>
<dbReference type="GO" id="GO:0006417">
    <property type="term" value="P:regulation of translation"/>
    <property type="evidence" value="ECO:0007669"/>
    <property type="project" value="UniProtKB-UniRule"/>
</dbReference>
<dbReference type="Gene3D" id="4.10.60.30">
    <property type="entry name" value="Nanos, RNA-binding domain"/>
    <property type="match status" value="1"/>
</dbReference>
<dbReference type="PANTHER" id="PTHR12887">
    <property type="entry name" value="NANOS PROTEIN"/>
    <property type="match status" value="1"/>
</dbReference>
<keyword evidence="2" id="KW-0963">Cytoplasm</keyword>
<keyword evidence="5" id="KW-0862">Zinc</keyword>
<keyword evidence="7 8" id="KW-0694">RNA-binding</keyword>
<reference evidence="10" key="1">
    <citation type="journal article" date="2019" name="Elife">
        <title>Embryo polarity in moth flies and mosquitoes relies on distinct old genes with localized transcript isoforms.</title>
        <authorList>
            <person name="Yoon Y."/>
            <person name="Klomp J."/>
            <person name="Martin-Martin I."/>
            <person name="Criscione F."/>
            <person name="Calvo E."/>
            <person name="Ribeiro J."/>
            <person name="Schmidt-Ott U."/>
        </authorList>
    </citation>
    <scope>NUCLEOTIDE SEQUENCE</scope>
</reference>
<dbReference type="InterPro" id="IPR008705">
    <property type="entry name" value="Nanos/Xcar2"/>
</dbReference>
<dbReference type="GO" id="GO:0003723">
    <property type="term" value="F:RNA binding"/>
    <property type="evidence" value="ECO:0007669"/>
    <property type="project" value="UniProtKB-UniRule"/>
</dbReference>
<evidence type="ECO:0000256" key="3">
    <source>
        <dbReference type="ARBA" id="ARBA00022723"/>
    </source>
</evidence>
<protein>
    <submittedName>
        <fullName evidence="10">Nanos4</fullName>
    </submittedName>
</protein>
<accession>A0A5P8HWB1</accession>